<dbReference type="CDD" id="cd16329">
    <property type="entry name" value="LolA_like"/>
    <property type="match status" value="1"/>
</dbReference>
<dbReference type="EMBL" id="CP018839">
    <property type="protein sequence ID" value="APR04452.1"/>
    <property type="molecule type" value="Genomic_DNA"/>
</dbReference>
<dbReference type="AlphaFoldDB" id="A0A1H5ZJG0"/>
<dbReference type="RefSeq" id="WP_075147928.1">
    <property type="nucleotide sequence ID" value="NZ_CP018839.1"/>
</dbReference>
<proteinExistence type="predicted"/>
<keyword evidence="2" id="KW-1185">Reference proteome</keyword>
<organism evidence="1 2">
    <name type="scientific">Thauera chlorobenzoica</name>
    <dbReference type="NCBI Taxonomy" id="96773"/>
    <lineage>
        <taxon>Bacteria</taxon>
        <taxon>Pseudomonadati</taxon>
        <taxon>Pseudomonadota</taxon>
        <taxon>Betaproteobacteria</taxon>
        <taxon>Rhodocyclales</taxon>
        <taxon>Zoogloeaceae</taxon>
        <taxon>Thauera</taxon>
    </lineage>
</organism>
<dbReference type="InterPro" id="IPR010752">
    <property type="entry name" value="DUF1329"/>
</dbReference>
<dbReference type="Pfam" id="PF07044">
    <property type="entry name" value="DUF1329"/>
    <property type="match status" value="1"/>
</dbReference>
<reference evidence="1 2" key="1">
    <citation type="submission" date="2016-12" db="EMBL/GenBank/DDBJ databases">
        <title>Complete genome sequence of Thauera chlorobenzoica, a Betaproteobacterium degrading haloaromatics anaerobically to CO2 and halides.</title>
        <authorList>
            <person name="Goris T."/>
            <person name="Mergelsberg M."/>
            <person name="Boll M."/>
        </authorList>
    </citation>
    <scope>NUCLEOTIDE SEQUENCE [LARGE SCALE GENOMIC DNA]</scope>
    <source>
        <strain evidence="1 2">3CB1</strain>
    </source>
</reference>
<accession>A0A1H5ZJG0</accession>
<dbReference type="KEGG" id="tcl:Tchl_1593"/>
<dbReference type="Gene3D" id="2.50.20.10">
    <property type="entry name" value="Lipoprotein localisation LolA/LolB/LppX"/>
    <property type="match status" value="1"/>
</dbReference>
<dbReference type="OrthoDB" id="6751304at2"/>
<sequence length="456" mass="50576">MFKFKKTLLCVSILALSAGMQSAMAAVSADEAAKLKTSLTPLGGEKAGNKDGTIPAWTGGQTGPVAGPKVGDIPVNLFPDEKPALQITASNMAQHADKLSEGTQALLKKYPDTFRVDVYPTHRTATVPEHVAANTFKNATDCKTTEGGNSIEGCFGGLPFPVPQAGVEVVWNYLLRVEPESIEFGFKNIVGSSDGNHTLATRNDNFFQHPYNYKDGSWETWSKDGKGEYFLQRFSTTAPSFKVGESLVIRDSIDPKTPRQAWQYLVGQRRVRRAPTVAYDTPDFVASGANYFDEVQGFFGHPDRYEWKLLGKREMYIPYNNNELVTAKVADAYDKFHLNPAKVRWELHRVWEVEGTVVSGKRHAVPKRKYYFDEDTGLMVLMDGYDAEGKLWRTSQMPNFFVPAVPALLVKQVTVFNLQAGTMSTVQGLNDETYRVVPRKPETFFTGDAVAADAAR</sequence>
<evidence type="ECO:0000313" key="2">
    <source>
        <dbReference type="Proteomes" id="UP000185739"/>
    </source>
</evidence>
<evidence type="ECO:0000313" key="1">
    <source>
        <dbReference type="EMBL" id="APR04452.1"/>
    </source>
</evidence>
<dbReference type="STRING" id="96773.Tchl_1593"/>
<gene>
    <name evidence="1" type="ORF">Tchl_1593</name>
</gene>
<name>A0A1H5ZJG0_9RHOO</name>
<protein>
    <submittedName>
        <fullName evidence="1">DUF1329 protein</fullName>
    </submittedName>
</protein>
<dbReference type="Proteomes" id="UP000185739">
    <property type="component" value="Chromosome"/>
</dbReference>